<evidence type="ECO:0000313" key="4">
    <source>
        <dbReference type="Proteomes" id="UP000053240"/>
    </source>
</evidence>
<keyword evidence="1 2" id="KW-0732">Signal</keyword>
<dbReference type="EMBL" id="KQ460870">
    <property type="protein sequence ID" value="KPJ11695.1"/>
    <property type="molecule type" value="Genomic_DNA"/>
</dbReference>
<dbReference type="InterPro" id="IPR006170">
    <property type="entry name" value="PBP/GOBP"/>
</dbReference>
<dbReference type="PANTHER" id="PTHR11857">
    <property type="entry name" value="ODORANT BINDING PROTEIN-RELATED"/>
    <property type="match status" value="1"/>
</dbReference>
<dbReference type="Proteomes" id="UP000053240">
    <property type="component" value="Unassembled WGS sequence"/>
</dbReference>
<dbReference type="AlphaFoldDB" id="A0A194R376"/>
<dbReference type="CDD" id="cd23992">
    <property type="entry name" value="PBP_GOBP"/>
    <property type="match status" value="1"/>
</dbReference>
<dbReference type="SUPFAM" id="SSF47565">
    <property type="entry name" value="Insect pheromone/odorant-binding proteins"/>
    <property type="match status" value="2"/>
</dbReference>
<name>A0A194R376_PAPMA</name>
<dbReference type="GO" id="GO:0005615">
    <property type="term" value="C:extracellular space"/>
    <property type="evidence" value="ECO:0007669"/>
    <property type="project" value="TreeGrafter"/>
</dbReference>
<dbReference type="Gene3D" id="1.10.238.20">
    <property type="entry name" value="Pheromone/general odorant binding protein domain"/>
    <property type="match status" value="1"/>
</dbReference>
<dbReference type="InParanoid" id="A0A194R376"/>
<dbReference type="InterPro" id="IPR036728">
    <property type="entry name" value="PBP_GOBP_sf"/>
</dbReference>
<protein>
    <submittedName>
        <fullName evidence="3">Uncharacterized protein</fullName>
    </submittedName>
</protein>
<sequence>MNRLLMLYVMLPVALGKMDTRPVVYLPKDLSDFMAKTAFRCMIKLRTPSSMVKRFFEIKLQDDDLSREFLYCVCYTTYLADEDGHLSEAMLRLFDDNEHAEAVQKRPVVHLPKDLGDLMAKTTYDCMLIFRTPSSAIKHLYELKFPDDEVTKQFLFCVCYTTYLADEEGHLTETMLRLFDDSDYEEDVKKVFESCNKIKRRKSIRTLYDVVKCFHENSPVILGPPLIRY</sequence>
<reference evidence="3 4" key="1">
    <citation type="journal article" date="2015" name="Nat. Commun.">
        <title>Outbred genome sequencing and CRISPR/Cas9 gene editing in butterflies.</title>
        <authorList>
            <person name="Li X."/>
            <person name="Fan D."/>
            <person name="Zhang W."/>
            <person name="Liu G."/>
            <person name="Zhang L."/>
            <person name="Zhao L."/>
            <person name="Fang X."/>
            <person name="Chen L."/>
            <person name="Dong Y."/>
            <person name="Chen Y."/>
            <person name="Ding Y."/>
            <person name="Zhao R."/>
            <person name="Feng M."/>
            <person name="Zhu Y."/>
            <person name="Feng Y."/>
            <person name="Jiang X."/>
            <person name="Zhu D."/>
            <person name="Xiang H."/>
            <person name="Feng X."/>
            <person name="Li S."/>
            <person name="Wang J."/>
            <person name="Zhang G."/>
            <person name="Kronforst M.R."/>
            <person name="Wang W."/>
        </authorList>
    </citation>
    <scope>NUCLEOTIDE SEQUENCE [LARGE SCALE GENOMIC DNA]</scope>
    <source>
        <strain evidence="3">Ya'a_city_454_Pm</strain>
        <tissue evidence="3">Whole body</tissue>
    </source>
</reference>
<evidence type="ECO:0000313" key="3">
    <source>
        <dbReference type="EMBL" id="KPJ11695.1"/>
    </source>
</evidence>
<evidence type="ECO:0000256" key="2">
    <source>
        <dbReference type="SAM" id="SignalP"/>
    </source>
</evidence>
<feature type="chain" id="PRO_5008264883" evidence="2">
    <location>
        <begin position="17"/>
        <end position="229"/>
    </location>
</feature>
<organism evidence="3 4">
    <name type="scientific">Papilio machaon</name>
    <name type="common">Old World swallowtail butterfly</name>
    <dbReference type="NCBI Taxonomy" id="76193"/>
    <lineage>
        <taxon>Eukaryota</taxon>
        <taxon>Metazoa</taxon>
        <taxon>Ecdysozoa</taxon>
        <taxon>Arthropoda</taxon>
        <taxon>Hexapoda</taxon>
        <taxon>Insecta</taxon>
        <taxon>Pterygota</taxon>
        <taxon>Neoptera</taxon>
        <taxon>Endopterygota</taxon>
        <taxon>Lepidoptera</taxon>
        <taxon>Glossata</taxon>
        <taxon>Ditrysia</taxon>
        <taxon>Papilionoidea</taxon>
        <taxon>Papilionidae</taxon>
        <taxon>Papilioninae</taxon>
        <taxon>Papilio</taxon>
    </lineage>
</organism>
<dbReference type="GO" id="GO:0007608">
    <property type="term" value="P:sensory perception of smell"/>
    <property type="evidence" value="ECO:0007669"/>
    <property type="project" value="TreeGrafter"/>
</dbReference>
<dbReference type="GO" id="GO:0005549">
    <property type="term" value="F:odorant binding"/>
    <property type="evidence" value="ECO:0007669"/>
    <property type="project" value="InterPro"/>
</dbReference>
<dbReference type="Pfam" id="PF01395">
    <property type="entry name" value="PBP_GOBP"/>
    <property type="match status" value="1"/>
</dbReference>
<proteinExistence type="predicted"/>
<feature type="signal peptide" evidence="2">
    <location>
        <begin position="1"/>
        <end position="16"/>
    </location>
</feature>
<evidence type="ECO:0000256" key="1">
    <source>
        <dbReference type="ARBA" id="ARBA00022729"/>
    </source>
</evidence>
<accession>A0A194R376</accession>
<gene>
    <name evidence="3" type="ORF">RR48_08001</name>
</gene>
<keyword evidence="4" id="KW-1185">Reference proteome</keyword>